<protein>
    <recommendedName>
        <fullName evidence="3">Signal peptidase I</fullName>
        <ecNumber evidence="3">3.4.21.89</ecNumber>
    </recommendedName>
</protein>
<keyword evidence="3" id="KW-0472">Membrane</keyword>
<dbReference type="SUPFAM" id="SSF51306">
    <property type="entry name" value="LexA/Signal peptidase"/>
    <property type="match status" value="1"/>
</dbReference>
<dbReference type="InterPro" id="IPR019533">
    <property type="entry name" value="Peptidase_S26"/>
</dbReference>
<comment type="catalytic activity">
    <reaction evidence="3">
        <text>Cleavage of hydrophobic, N-terminal signal or leader sequences from secreted and periplasmic proteins.</text>
        <dbReference type="EC" id="3.4.21.89"/>
    </reaction>
</comment>
<keyword evidence="6" id="KW-1185">Reference proteome</keyword>
<dbReference type="InterPro" id="IPR036286">
    <property type="entry name" value="LexA/Signal_pep-like_sf"/>
</dbReference>
<proteinExistence type="inferred from homology"/>
<dbReference type="Pfam" id="PF10502">
    <property type="entry name" value="Peptidase_S26"/>
    <property type="match status" value="1"/>
</dbReference>
<name>A0ABR7N0Z9_9FIRM</name>
<feature type="transmembrane region" description="Helical" evidence="3">
    <location>
        <begin position="20"/>
        <end position="42"/>
    </location>
</feature>
<dbReference type="InterPro" id="IPR000223">
    <property type="entry name" value="Pept_S26A_signal_pept_1"/>
</dbReference>
<dbReference type="PANTHER" id="PTHR43390:SF1">
    <property type="entry name" value="CHLOROPLAST PROCESSING PEPTIDASE"/>
    <property type="match status" value="1"/>
</dbReference>
<dbReference type="PRINTS" id="PR00727">
    <property type="entry name" value="LEADERPTASE"/>
</dbReference>
<evidence type="ECO:0000313" key="6">
    <source>
        <dbReference type="Proteomes" id="UP000606193"/>
    </source>
</evidence>
<comment type="subcellular location">
    <subcellularLocation>
        <location evidence="1">Cell membrane</location>
        <topology evidence="1">Single-pass type II membrane protein</topology>
    </subcellularLocation>
    <subcellularLocation>
        <location evidence="3">Membrane</location>
        <topology evidence="3">Single-pass type II membrane protein</topology>
    </subcellularLocation>
</comment>
<comment type="similarity">
    <text evidence="2 3">Belongs to the peptidase S26 family.</text>
</comment>
<evidence type="ECO:0000313" key="5">
    <source>
        <dbReference type="EMBL" id="MBC8561742.1"/>
    </source>
</evidence>
<keyword evidence="3" id="KW-1133">Transmembrane helix</keyword>
<evidence type="ECO:0000256" key="2">
    <source>
        <dbReference type="ARBA" id="ARBA00009370"/>
    </source>
</evidence>
<gene>
    <name evidence="5" type="primary">lepB</name>
    <name evidence="5" type="ORF">H8704_03715</name>
</gene>
<dbReference type="NCBIfam" id="TIGR02227">
    <property type="entry name" value="sigpep_I_bact"/>
    <property type="match status" value="1"/>
</dbReference>
<accession>A0ABR7N0Z9</accession>
<dbReference type="GO" id="GO:0009003">
    <property type="term" value="F:signal peptidase activity"/>
    <property type="evidence" value="ECO:0007669"/>
    <property type="project" value="UniProtKB-EC"/>
</dbReference>
<dbReference type="Proteomes" id="UP000606193">
    <property type="component" value="Unassembled WGS sequence"/>
</dbReference>
<comment type="caution">
    <text evidence="5">The sequence shown here is derived from an EMBL/GenBank/DDBJ whole genome shotgun (WGS) entry which is preliminary data.</text>
</comment>
<reference evidence="5 6" key="1">
    <citation type="submission" date="2020-08" db="EMBL/GenBank/DDBJ databases">
        <title>Genome public.</title>
        <authorList>
            <person name="Liu C."/>
            <person name="Sun Q."/>
        </authorList>
    </citation>
    <scope>NUCLEOTIDE SEQUENCE [LARGE SCALE GENOMIC DNA]</scope>
    <source>
        <strain evidence="5 6">NSJ-37</strain>
    </source>
</reference>
<keyword evidence="3 5" id="KW-0378">Hydrolase</keyword>
<keyword evidence="3" id="KW-0812">Transmembrane</keyword>
<organism evidence="5 6">
    <name type="scientific">Jutongia huaianensis</name>
    <dbReference type="NCBI Taxonomy" id="2763668"/>
    <lineage>
        <taxon>Bacteria</taxon>
        <taxon>Bacillati</taxon>
        <taxon>Bacillota</taxon>
        <taxon>Clostridia</taxon>
        <taxon>Lachnospirales</taxon>
        <taxon>Lachnospiraceae</taxon>
        <taxon>Jutongia</taxon>
    </lineage>
</organism>
<dbReference type="CDD" id="cd06530">
    <property type="entry name" value="S26_SPase_I"/>
    <property type="match status" value="1"/>
</dbReference>
<feature type="domain" description="Peptidase S26" evidence="4">
    <location>
        <begin position="25"/>
        <end position="178"/>
    </location>
</feature>
<evidence type="ECO:0000259" key="4">
    <source>
        <dbReference type="Pfam" id="PF10502"/>
    </source>
</evidence>
<dbReference type="EC" id="3.4.21.89" evidence="3"/>
<dbReference type="Gene3D" id="2.10.109.10">
    <property type="entry name" value="Umud Fragment, subunit A"/>
    <property type="match status" value="1"/>
</dbReference>
<sequence>MKYDFDLEERRFSKQFILKLLITLVEAVIVVFLAFAITRYGLEKMTVSGEYMSPTLKSGDCVLVNKLSYRFHKIHRNDVVVVKQTGSEHSYFTLERVIGLPGEKVQILEGQVYINGKKLKEKLDFPLMDNGGLAEDAFTLEKGQYFVLGDNRNECEDSRNATVGNISRKSIVGKAWIRMNSFTFVGMINNFQKSDTSSSLS</sequence>
<dbReference type="RefSeq" id="WP_022463585.1">
    <property type="nucleotide sequence ID" value="NZ_JACRSX010000003.1"/>
</dbReference>
<evidence type="ECO:0000256" key="1">
    <source>
        <dbReference type="ARBA" id="ARBA00004401"/>
    </source>
</evidence>
<dbReference type="PANTHER" id="PTHR43390">
    <property type="entry name" value="SIGNAL PEPTIDASE I"/>
    <property type="match status" value="1"/>
</dbReference>
<evidence type="ECO:0000256" key="3">
    <source>
        <dbReference type="RuleBase" id="RU362042"/>
    </source>
</evidence>
<dbReference type="EMBL" id="JACRSX010000003">
    <property type="protein sequence ID" value="MBC8561742.1"/>
    <property type="molecule type" value="Genomic_DNA"/>
</dbReference>
<keyword evidence="3" id="KW-0645">Protease</keyword>